<dbReference type="STRING" id="1298851.TST_1576"/>
<comment type="similarity">
    <text evidence="1 3">Belongs to the bacterial flagellin family.</text>
</comment>
<evidence type="ECO:0000256" key="2">
    <source>
        <dbReference type="ARBA" id="ARBA00023143"/>
    </source>
</evidence>
<dbReference type="PANTHER" id="PTHR42792:SF2">
    <property type="entry name" value="FLAGELLIN"/>
    <property type="match status" value="1"/>
</dbReference>
<dbReference type="PANTHER" id="PTHR42792">
    <property type="entry name" value="FLAGELLIN"/>
    <property type="match status" value="1"/>
</dbReference>
<evidence type="ECO:0000259" key="4">
    <source>
        <dbReference type="Pfam" id="PF00669"/>
    </source>
</evidence>
<dbReference type="InterPro" id="IPR042187">
    <property type="entry name" value="Flagellin_C_sub2"/>
</dbReference>
<dbReference type="Gene3D" id="1.20.1330.10">
    <property type="entry name" value="f41 fragment of flagellin, N-terminal domain"/>
    <property type="match status" value="2"/>
</dbReference>
<name>A0A0S3QVK8_THET7</name>
<dbReference type="InterPro" id="IPR001029">
    <property type="entry name" value="Flagellin_N"/>
</dbReference>
<dbReference type="GO" id="GO:0009288">
    <property type="term" value="C:bacterial-type flagellum"/>
    <property type="evidence" value="ECO:0007669"/>
    <property type="project" value="UniProtKB-SubCell"/>
</dbReference>
<accession>A0A0S3QVK8</accession>
<keyword evidence="6" id="KW-0282">Flagellum</keyword>
<evidence type="ECO:0000313" key="7">
    <source>
        <dbReference type="Proteomes" id="UP000063234"/>
    </source>
</evidence>
<dbReference type="AlphaFoldDB" id="A0A0S3QVK8"/>
<evidence type="ECO:0000256" key="1">
    <source>
        <dbReference type="ARBA" id="ARBA00005709"/>
    </source>
</evidence>
<dbReference type="OrthoDB" id="9796789at2"/>
<dbReference type="PATRIC" id="fig|1298851.3.peg.1650"/>
<dbReference type="Gene3D" id="6.10.10.10">
    <property type="entry name" value="Flagellar export chaperone, C-terminal domain"/>
    <property type="match status" value="1"/>
</dbReference>
<dbReference type="Proteomes" id="UP000063234">
    <property type="component" value="Chromosome"/>
</dbReference>
<dbReference type="SUPFAM" id="SSF64518">
    <property type="entry name" value="Phase 1 flagellin"/>
    <property type="match status" value="1"/>
</dbReference>
<keyword evidence="3" id="KW-0964">Secreted</keyword>
<dbReference type="GO" id="GO:0005576">
    <property type="term" value="C:extracellular region"/>
    <property type="evidence" value="ECO:0007669"/>
    <property type="project" value="UniProtKB-SubCell"/>
</dbReference>
<feature type="domain" description="Flagellin N-terminal" evidence="4">
    <location>
        <begin position="10"/>
        <end position="133"/>
    </location>
</feature>
<dbReference type="PRINTS" id="PR00207">
    <property type="entry name" value="FLAGELLIN"/>
</dbReference>
<keyword evidence="7" id="KW-1185">Reference proteome</keyword>
<comment type="subcellular location">
    <subcellularLocation>
        <location evidence="3">Secreted</location>
    </subcellularLocation>
    <subcellularLocation>
        <location evidence="3">Bacterial flagellum</location>
    </subcellularLocation>
</comment>
<gene>
    <name evidence="6" type="ORF">TST_1576</name>
</gene>
<evidence type="ECO:0000313" key="6">
    <source>
        <dbReference type="EMBL" id="BAT72362.1"/>
    </source>
</evidence>
<organism evidence="6 7">
    <name type="scientific">Thermosulfidibacter takaii (strain DSM 17441 / JCM 13301 / NBRC 103674 / ABI70S6)</name>
    <dbReference type="NCBI Taxonomy" id="1298851"/>
    <lineage>
        <taxon>Bacteria</taxon>
        <taxon>Pseudomonadati</taxon>
        <taxon>Thermosulfidibacterota</taxon>
        <taxon>Thermosulfidibacteria</taxon>
        <taxon>Thermosulfidibacterales</taxon>
        <taxon>Thermosulfidibacteraceae</taxon>
    </lineage>
</organism>
<proteinExistence type="inferred from homology"/>
<dbReference type="InterPro" id="IPR001492">
    <property type="entry name" value="Flagellin"/>
</dbReference>
<dbReference type="EMBL" id="AP013035">
    <property type="protein sequence ID" value="BAT72362.1"/>
    <property type="molecule type" value="Genomic_DNA"/>
</dbReference>
<keyword evidence="2 3" id="KW-0975">Bacterial flagellum</keyword>
<dbReference type="RefSeq" id="WP_068550468.1">
    <property type="nucleotide sequence ID" value="NZ_AP013035.1"/>
</dbReference>
<dbReference type="Pfam" id="PF00669">
    <property type="entry name" value="Flagellin_N"/>
    <property type="match status" value="1"/>
</dbReference>
<dbReference type="Pfam" id="PF00700">
    <property type="entry name" value="Flagellin_C"/>
    <property type="match status" value="1"/>
</dbReference>
<keyword evidence="6" id="KW-0966">Cell projection</keyword>
<reference evidence="7" key="1">
    <citation type="journal article" date="2018" name="Science">
        <title>A primordial and reversible TCA cycle in a facultatively chemolithoautotrophic thermophile.</title>
        <authorList>
            <person name="Nunoura T."/>
            <person name="Chikaraishi Y."/>
            <person name="Izaki R."/>
            <person name="Suwa T."/>
            <person name="Sato T."/>
            <person name="Harada T."/>
            <person name="Mori K."/>
            <person name="Kato Y."/>
            <person name="Miyazaki M."/>
            <person name="Shimamura S."/>
            <person name="Yanagawa K."/>
            <person name="Shuto A."/>
            <person name="Ohkouchi N."/>
            <person name="Fujita N."/>
            <person name="Takaki Y."/>
            <person name="Atomi H."/>
            <person name="Takai K."/>
        </authorList>
    </citation>
    <scope>NUCLEOTIDE SEQUENCE [LARGE SCALE GENOMIC DNA]</scope>
    <source>
        <strain evidence="7">DSM 17441 / JCM 13301 / NBRC 103674 / ABI70S6</strain>
    </source>
</reference>
<dbReference type="KEGG" id="ttk:TST_1576"/>
<sequence>MRVEGVGLLSQLRRYMEELNRTSQKIATGKSIHTAADNPAMAAVAEKMNAIIKELQTRQGNLRDIMNLTKTAEGGLSNISDILQRMRELAVQASNGTLTEQDRAHIQAKFNQLKEELNRIANTTQFNQQRLLDINTEKLGLKDIDLTNPKGTETALSRLDNALKTVTSERADLGATINAYQKRLSNYQVQARNTIEAYSRITDADIAQAITQYTNYQTLTQVAITNINKMKELMLAKLNLLG</sequence>
<comment type="function">
    <text evidence="3">Flagellin is the subunit protein which polymerizes to form the filaments of bacterial flagella.</text>
</comment>
<protein>
    <recommendedName>
        <fullName evidence="3">Flagellin</fullName>
    </recommendedName>
</protein>
<evidence type="ECO:0000256" key="3">
    <source>
        <dbReference type="RuleBase" id="RU362073"/>
    </source>
</evidence>
<dbReference type="GO" id="GO:0005198">
    <property type="term" value="F:structural molecule activity"/>
    <property type="evidence" value="ECO:0007669"/>
    <property type="project" value="UniProtKB-UniRule"/>
</dbReference>
<feature type="domain" description="Flagellin C-terminal" evidence="5">
    <location>
        <begin position="158"/>
        <end position="233"/>
    </location>
</feature>
<dbReference type="InterPro" id="IPR046358">
    <property type="entry name" value="Flagellin_C"/>
</dbReference>
<evidence type="ECO:0000259" key="5">
    <source>
        <dbReference type="Pfam" id="PF00700"/>
    </source>
</evidence>
<keyword evidence="6" id="KW-0969">Cilium</keyword>